<protein>
    <recommendedName>
        <fullName evidence="10">Glycoside hydrolase family 97 protein</fullName>
    </recommendedName>
</protein>
<reference evidence="8 9" key="1">
    <citation type="submission" date="2019-11" db="EMBL/GenBank/DDBJ databases">
        <title>Spirosoma endbachense sp. nov., isolated from a natural salt meadow.</title>
        <authorList>
            <person name="Rojas J."/>
            <person name="Ambika Manirajan B."/>
            <person name="Ratering S."/>
            <person name="Suarez C."/>
            <person name="Geissler-Plaum R."/>
            <person name="Schnell S."/>
        </authorList>
    </citation>
    <scope>NUCLEOTIDE SEQUENCE [LARGE SCALE GENOMIC DNA]</scope>
    <source>
        <strain evidence="8 9">I-24</strain>
    </source>
</reference>
<evidence type="ECO:0000256" key="4">
    <source>
        <dbReference type="SAM" id="Phobius"/>
    </source>
</evidence>
<dbReference type="AlphaFoldDB" id="A0A6P1VLS8"/>
<dbReference type="Pfam" id="PF10566">
    <property type="entry name" value="Glyco_hydro_97"/>
    <property type="match status" value="1"/>
</dbReference>
<dbReference type="Gene3D" id="3.20.20.70">
    <property type="entry name" value="Aldolase class I"/>
    <property type="match status" value="1"/>
</dbReference>
<dbReference type="InterPro" id="IPR019563">
    <property type="entry name" value="GH97_catalytic"/>
</dbReference>
<dbReference type="PANTHER" id="PTHR35803">
    <property type="entry name" value="GLUCAN 1,4-ALPHA-GLUCOSIDASE SUSB-RELATED"/>
    <property type="match status" value="1"/>
</dbReference>
<comment type="cofactor">
    <cofactor evidence="1">
        <name>Ca(2+)</name>
        <dbReference type="ChEBI" id="CHEBI:29108"/>
    </cofactor>
</comment>
<dbReference type="EMBL" id="CP045997">
    <property type="protein sequence ID" value="QHV93554.1"/>
    <property type="molecule type" value="Genomic_DNA"/>
</dbReference>
<dbReference type="PANTHER" id="PTHR35803:SF3">
    <property type="entry name" value="ALPHA-GLUCOSIDASE"/>
    <property type="match status" value="1"/>
</dbReference>
<dbReference type="InterPro" id="IPR052720">
    <property type="entry name" value="Glycosyl_hydrolase_97"/>
</dbReference>
<sequence>MNPIIHQLNHQKQRIFLLIVRTENVLIRTVLTILLLATSVFVASVYAAPKIYQATSPDGKTRIELTVNEQKNLTYRVLFNKAPVLDWSVLGLQLKSISLGPNTSILKQTQRTNNEQFAWPLGENDHVQNKYNEIVLECRSGAFLYKLVARVFDGTVAFRYVLPKQKGYTNGLITAELTTFNLTDTYTIYQYNEETVFTPVTLDALTKTCDFPATLTNGKLFLSIGEASNDAYTKTVLTKGAVANSLGVAFHKDSVNTAADFQTPWRTISVATSAIGLHQFSDLPLRLTPPVKEMANWIKPGKLIRSSLTTQAGLDCIDFAVKHNFQYIMFDAGWYGAEFRGSSDPTKPIPAIDMPKVIQHGKDNNIGVILYVNRVGLRAKLDTILPLYKKWGVAGLKFGFVDGLSQEGISWLAGAIKKVYDHGFILDIHDNYKPTGLSHSYPNLLTQEGIRGNENNPDAFHNTVLPFTRFLAGAADYTFCYPNSNRFFTDNLYKTKLQVSKGQQLALSVVYFSPLQAIFWYGNPHDYNDDQETEFFKLVPTVWNESRYLTGEIGKQISVARRKGETWYVGSAAGLSDWNGSLQLDFLEKGKSYTATIYEDDPAGGINKRTVVVKQGDSFPISIKAKEGQAIMITPQS</sequence>
<dbReference type="SUPFAM" id="SSF51445">
    <property type="entry name" value="(Trans)glycosidases"/>
    <property type="match status" value="1"/>
</dbReference>
<dbReference type="Gene3D" id="2.70.98.10">
    <property type="match status" value="1"/>
</dbReference>
<keyword evidence="9" id="KW-1185">Reference proteome</keyword>
<evidence type="ECO:0000256" key="2">
    <source>
        <dbReference type="ARBA" id="ARBA00011245"/>
    </source>
</evidence>
<feature type="domain" description="Glycosyl-hydrolase 97 C-terminal oligomerisation" evidence="7">
    <location>
        <begin position="542"/>
        <end position="633"/>
    </location>
</feature>
<dbReference type="Pfam" id="PF14508">
    <property type="entry name" value="GH97_N"/>
    <property type="match status" value="1"/>
</dbReference>
<evidence type="ECO:0000259" key="5">
    <source>
        <dbReference type="Pfam" id="PF10566"/>
    </source>
</evidence>
<evidence type="ECO:0000256" key="3">
    <source>
        <dbReference type="ARBA" id="ARBA00022837"/>
    </source>
</evidence>
<proteinExistence type="predicted"/>
<keyword evidence="4" id="KW-0812">Transmembrane</keyword>
<keyword evidence="3" id="KW-0106">Calcium</keyword>
<feature type="domain" description="Glycosyl-hydrolase 97 N-terminal" evidence="6">
    <location>
        <begin position="55"/>
        <end position="290"/>
    </location>
</feature>
<gene>
    <name evidence="8" type="ORF">GJR95_00225</name>
</gene>
<keyword evidence="4" id="KW-0472">Membrane</keyword>
<evidence type="ECO:0000313" key="9">
    <source>
        <dbReference type="Proteomes" id="UP000464577"/>
    </source>
</evidence>
<dbReference type="InterPro" id="IPR017853">
    <property type="entry name" value="GH"/>
</dbReference>
<feature type="transmembrane region" description="Helical" evidence="4">
    <location>
        <begin position="25"/>
        <end position="48"/>
    </location>
</feature>
<dbReference type="InterPro" id="IPR029483">
    <property type="entry name" value="GH97_C"/>
</dbReference>
<feature type="domain" description="Glycosyl-hydrolase 97 catalytic" evidence="5">
    <location>
        <begin position="303"/>
        <end position="450"/>
    </location>
</feature>
<name>A0A6P1VLS8_9BACT</name>
<evidence type="ECO:0008006" key="10">
    <source>
        <dbReference type="Google" id="ProtNLM"/>
    </source>
</evidence>
<evidence type="ECO:0000313" key="8">
    <source>
        <dbReference type="EMBL" id="QHV93554.1"/>
    </source>
</evidence>
<accession>A0A6P1VLS8</accession>
<comment type="subunit">
    <text evidence="2">Monomer.</text>
</comment>
<dbReference type="Proteomes" id="UP000464577">
    <property type="component" value="Chromosome"/>
</dbReference>
<evidence type="ECO:0000259" key="6">
    <source>
        <dbReference type="Pfam" id="PF14508"/>
    </source>
</evidence>
<dbReference type="InterPro" id="IPR013785">
    <property type="entry name" value="Aldolase_TIM"/>
</dbReference>
<dbReference type="InterPro" id="IPR014718">
    <property type="entry name" value="GH-type_carb-bd"/>
</dbReference>
<dbReference type="KEGG" id="senf:GJR95_00225"/>
<dbReference type="Pfam" id="PF14509">
    <property type="entry name" value="GH97_C"/>
    <property type="match status" value="1"/>
</dbReference>
<organism evidence="8 9">
    <name type="scientific">Spirosoma endbachense</name>
    <dbReference type="NCBI Taxonomy" id="2666025"/>
    <lineage>
        <taxon>Bacteria</taxon>
        <taxon>Pseudomonadati</taxon>
        <taxon>Bacteroidota</taxon>
        <taxon>Cytophagia</taxon>
        <taxon>Cytophagales</taxon>
        <taxon>Cytophagaceae</taxon>
        <taxon>Spirosoma</taxon>
    </lineage>
</organism>
<dbReference type="GO" id="GO:0030246">
    <property type="term" value="F:carbohydrate binding"/>
    <property type="evidence" value="ECO:0007669"/>
    <property type="project" value="InterPro"/>
</dbReference>
<evidence type="ECO:0000259" key="7">
    <source>
        <dbReference type="Pfam" id="PF14509"/>
    </source>
</evidence>
<evidence type="ECO:0000256" key="1">
    <source>
        <dbReference type="ARBA" id="ARBA00001913"/>
    </source>
</evidence>
<dbReference type="InterPro" id="IPR029486">
    <property type="entry name" value="GH97_N"/>
</dbReference>
<keyword evidence="4" id="KW-1133">Transmembrane helix</keyword>